<dbReference type="EMBL" id="JAGMVS010000037">
    <property type="protein sequence ID" value="MCM2436473.1"/>
    <property type="molecule type" value="Genomic_DNA"/>
</dbReference>
<accession>A0ABT0VF53</accession>
<dbReference type="Pfam" id="PF01510">
    <property type="entry name" value="Amidase_2"/>
    <property type="match status" value="1"/>
</dbReference>
<evidence type="ECO:0000313" key="2">
    <source>
        <dbReference type="EMBL" id="MCM2436473.1"/>
    </source>
</evidence>
<dbReference type="SMART" id="SM00644">
    <property type="entry name" value="Ami_2"/>
    <property type="match status" value="1"/>
</dbReference>
<dbReference type="InterPro" id="IPR002502">
    <property type="entry name" value="Amidase_domain"/>
</dbReference>
<proteinExistence type="predicted"/>
<dbReference type="InterPro" id="IPR044081">
    <property type="entry name" value="DUF5776"/>
</dbReference>
<dbReference type="Pfam" id="PF19087">
    <property type="entry name" value="DUF5776"/>
    <property type="match status" value="2"/>
</dbReference>
<organism evidence="2 3">
    <name type="scientific">Periweissella beninensis</name>
    <dbReference type="NCBI Taxonomy" id="504936"/>
    <lineage>
        <taxon>Bacteria</taxon>
        <taxon>Bacillati</taxon>
        <taxon>Bacillota</taxon>
        <taxon>Bacilli</taxon>
        <taxon>Lactobacillales</taxon>
        <taxon>Lactobacillaceae</taxon>
        <taxon>Periweissella</taxon>
    </lineage>
</organism>
<dbReference type="InterPro" id="IPR036505">
    <property type="entry name" value="Amidase/PGRP_sf"/>
</dbReference>
<dbReference type="Gene3D" id="3.40.80.10">
    <property type="entry name" value="Peptidoglycan recognition protein-like"/>
    <property type="match status" value="1"/>
</dbReference>
<evidence type="ECO:0000259" key="1">
    <source>
        <dbReference type="SMART" id="SM00644"/>
    </source>
</evidence>
<dbReference type="SUPFAM" id="SSF55846">
    <property type="entry name" value="N-acetylmuramoyl-L-alanine amidase-like"/>
    <property type="match status" value="1"/>
</dbReference>
<gene>
    <name evidence="2" type="ORF">KAK10_00795</name>
</gene>
<keyword evidence="3" id="KW-1185">Reference proteome</keyword>
<reference evidence="2" key="1">
    <citation type="submission" date="2021-04" db="EMBL/GenBank/DDBJ databases">
        <title>Taxonomic assessment of Weissella genus.</title>
        <authorList>
            <person name="Fanelli F."/>
            <person name="Chieffi D."/>
            <person name="Dell'Aquila A."/>
            <person name="Gyu-Sung C."/>
            <person name="Franz C.M.A.P."/>
            <person name="Fusco V."/>
        </authorList>
    </citation>
    <scope>NUCLEOTIDE SEQUENCE</scope>
    <source>
        <strain evidence="2">LMG 25373</strain>
    </source>
</reference>
<evidence type="ECO:0000313" key="3">
    <source>
        <dbReference type="Proteomes" id="UP001057481"/>
    </source>
</evidence>
<sequence>MQKISGVRWSDNGTPRLLTSDNTYITANKDYVVGTNTKLANYYYTLPSSKTKFVVLSKVYDYVDTALAYKVSAYNVNSTLTIKGIRWSDGGTPRLLTTDNLYVTANKAKVKTKSTVTVSYNLAANPINKYIKNNYLYRYSVITSAIDSSLPKNSYRNKQPEGVVVHETANPSSTIYNEITYMENNYKDAFVHTFVDDAHIINIANTNYLSWGSGYAGNQRFVQFEQVRVHSKKAFAKELNNAAYYTAYILKKYGLTPSLASSDGKGTVWSHHNVSSYLGGSDHTDPDTYWTTNAKTYFNTNYTMTSFIQLVNYYYSK</sequence>
<protein>
    <submittedName>
        <fullName evidence="2">N-acetylmuramoyl-L-alanine amidase</fullName>
    </submittedName>
</protein>
<comment type="caution">
    <text evidence="2">The sequence shown here is derived from an EMBL/GenBank/DDBJ whole genome shotgun (WGS) entry which is preliminary data.</text>
</comment>
<dbReference type="CDD" id="cd06583">
    <property type="entry name" value="PGRP"/>
    <property type="match status" value="1"/>
</dbReference>
<dbReference type="Proteomes" id="UP001057481">
    <property type="component" value="Unassembled WGS sequence"/>
</dbReference>
<feature type="domain" description="N-acetylmuramoyl-L-alanine amidase" evidence="1">
    <location>
        <begin position="148"/>
        <end position="287"/>
    </location>
</feature>
<name>A0ABT0VF53_9LACO</name>